<dbReference type="CDD" id="cd17932">
    <property type="entry name" value="DEXQc_UvrD"/>
    <property type="match status" value="1"/>
</dbReference>
<comment type="caution">
    <text evidence="15">The sequence shown here is derived from an EMBL/GenBank/DDBJ whole genome shotgun (WGS) entry which is preliminary data.</text>
</comment>
<dbReference type="Gene3D" id="1.10.10.160">
    <property type="match status" value="1"/>
</dbReference>
<keyword evidence="4 11" id="KW-0347">Helicase</keyword>
<dbReference type="Gene3D" id="3.30.160.800">
    <property type="match status" value="1"/>
</dbReference>
<dbReference type="Gene3D" id="3.40.50.300">
    <property type="entry name" value="P-loop containing nucleotide triphosphate hydrolases"/>
    <property type="match status" value="2"/>
</dbReference>
<dbReference type="GO" id="GO:0005829">
    <property type="term" value="C:cytosol"/>
    <property type="evidence" value="ECO:0007669"/>
    <property type="project" value="TreeGrafter"/>
</dbReference>
<evidence type="ECO:0000313" key="16">
    <source>
        <dbReference type="Proteomes" id="UP000320813"/>
    </source>
</evidence>
<evidence type="ECO:0000256" key="9">
    <source>
        <dbReference type="ARBA" id="ARBA00034808"/>
    </source>
</evidence>
<dbReference type="EC" id="5.6.2.4" evidence="9"/>
<organism evidence="15 16">
    <name type="scientific">Candidatus Acidulodesulfobacterium ferriphilum</name>
    <dbReference type="NCBI Taxonomy" id="2597223"/>
    <lineage>
        <taxon>Bacteria</taxon>
        <taxon>Deltaproteobacteria</taxon>
        <taxon>Candidatus Acidulodesulfobacterales</taxon>
        <taxon>Candidatus Acidulodesulfobacterium</taxon>
    </lineage>
</organism>
<evidence type="ECO:0000256" key="5">
    <source>
        <dbReference type="ARBA" id="ARBA00022840"/>
    </source>
</evidence>
<proteinExistence type="inferred from homology"/>
<dbReference type="PROSITE" id="PS51217">
    <property type="entry name" value="UVRD_HELICASE_CTER"/>
    <property type="match status" value="1"/>
</dbReference>
<evidence type="ECO:0000256" key="10">
    <source>
        <dbReference type="ARBA" id="ARBA00048988"/>
    </source>
</evidence>
<comment type="catalytic activity">
    <reaction evidence="8">
        <text>Couples ATP hydrolysis with the unwinding of duplex DNA by translocating in the 3'-5' direction.</text>
        <dbReference type="EC" id="5.6.2.4"/>
    </reaction>
</comment>
<comment type="similarity">
    <text evidence="1">Belongs to the helicase family. UvrD subfamily.</text>
</comment>
<evidence type="ECO:0000259" key="13">
    <source>
        <dbReference type="PROSITE" id="PS51198"/>
    </source>
</evidence>
<dbReference type="GO" id="GO:0003677">
    <property type="term" value="F:DNA binding"/>
    <property type="evidence" value="ECO:0007669"/>
    <property type="project" value="UniProtKB-KW"/>
</dbReference>
<evidence type="ECO:0000256" key="6">
    <source>
        <dbReference type="ARBA" id="ARBA00023125"/>
    </source>
</evidence>
<evidence type="ECO:0000259" key="14">
    <source>
        <dbReference type="PROSITE" id="PS51217"/>
    </source>
</evidence>
<dbReference type="GO" id="GO:0000725">
    <property type="term" value="P:recombinational repair"/>
    <property type="evidence" value="ECO:0007669"/>
    <property type="project" value="TreeGrafter"/>
</dbReference>
<keyword evidence="2 11" id="KW-0547">Nucleotide-binding</keyword>
<accession>A0A519BB76</accession>
<evidence type="ECO:0000256" key="11">
    <source>
        <dbReference type="PROSITE-ProRule" id="PRU00560"/>
    </source>
</evidence>
<dbReference type="EMBL" id="SGBD01000002">
    <property type="protein sequence ID" value="RZD14464.1"/>
    <property type="molecule type" value="Genomic_DNA"/>
</dbReference>
<dbReference type="GO" id="GO:0005524">
    <property type="term" value="F:ATP binding"/>
    <property type="evidence" value="ECO:0007669"/>
    <property type="project" value="UniProtKB-UniRule"/>
</dbReference>
<feature type="binding site" evidence="11">
    <location>
        <begin position="47"/>
        <end position="54"/>
    </location>
    <ligand>
        <name>ATP</name>
        <dbReference type="ChEBI" id="CHEBI:30616"/>
    </ligand>
</feature>
<keyword evidence="6" id="KW-0238">DNA-binding</keyword>
<dbReference type="Pfam" id="PF13361">
    <property type="entry name" value="UvrD_C"/>
    <property type="match status" value="1"/>
</dbReference>
<dbReference type="PROSITE" id="PS51198">
    <property type="entry name" value="UVRD_HELICASE_ATP_BIND"/>
    <property type="match status" value="1"/>
</dbReference>
<dbReference type="InterPro" id="IPR000212">
    <property type="entry name" value="DNA_helicase_UvrD/REP"/>
</dbReference>
<dbReference type="GO" id="GO:0043138">
    <property type="term" value="F:3'-5' DNA helicase activity"/>
    <property type="evidence" value="ECO:0007669"/>
    <property type="project" value="UniProtKB-EC"/>
</dbReference>
<feature type="region of interest" description="Disordered" evidence="12">
    <location>
        <begin position="482"/>
        <end position="502"/>
    </location>
</feature>
<dbReference type="SUPFAM" id="SSF52540">
    <property type="entry name" value="P-loop containing nucleoside triphosphate hydrolases"/>
    <property type="match status" value="1"/>
</dbReference>
<feature type="region of interest" description="Disordered" evidence="12">
    <location>
        <begin position="1"/>
        <end position="21"/>
    </location>
</feature>
<evidence type="ECO:0000256" key="4">
    <source>
        <dbReference type="ARBA" id="ARBA00022806"/>
    </source>
</evidence>
<dbReference type="InterPro" id="IPR013986">
    <property type="entry name" value="DExx_box_DNA_helicase_dom_sf"/>
</dbReference>
<feature type="compositionally biased region" description="Polar residues" evidence="12">
    <location>
        <begin position="11"/>
        <end position="21"/>
    </location>
</feature>
<dbReference type="InterPro" id="IPR014017">
    <property type="entry name" value="DNA_helicase_UvrD-like_C"/>
</dbReference>
<dbReference type="PANTHER" id="PTHR11070">
    <property type="entry name" value="UVRD / RECB / PCRA DNA HELICASE FAMILY MEMBER"/>
    <property type="match status" value="1"/>
</dbReference>
<dbReference type="Proteomes" id="UP000320813">
    <property type="component" value="Unassembled WGS sequence"/>
</dbReference>
<dbReference type="AlphaFoldDB" id="A0A519BB76"/>
<dbReference type="InterPro" id="IPR014016">
    <property type="entry name" value="UvrD-like_ATP-bd"/>
</dbReference>
<dbReference type="PANTHER" id="PTHR11070:SF2">
    <property type="entry name" value="ATP-DEPENDENT DNA HELICASE SRS2"/>
    <property type="match status" value="1"/>
</dbReference>
<keyword evidence="7" id="KW-0413">Isomerase</keyword>
<evidence type="ECO:0000256" key="3">
    <source>
        <dbReference type="ARBA" id="ARBA00022801"/>
    </source>
</evidence>
<keyword evidence="3 11" id="KW-0378">Hydrolase</keyword>
<evidence type="ECO:0000313" key="15">
    <source>
        <dbReference type="EMBL" id="RZD14464.1"/>
    </source>
</evidence>
<sequence length="729" mass="83452">MGNKLNKLKISGTQPAEKNQQSSYLNGLNEEQLRAVLHEDGPLLILAGAGSGKTRVITLRALHLIKTGRAKPYNILGVTFTNKAAKEMRERIARALEKDSINDLPEFSTFHSFCLKLLRRHADIIGYGKSFVVFDDDDSGKILSKIVKSLNISEKIFTPSKVKYFIERNKNSYIGYEEAHLNVKPWEKNYAIIYEAYSKKLKENNAMDFGDLIFNAVKLFEKNPEILERYSKIYRYIMVDEFQDTNFIQDKLIKLLSKKYKNICVVGDDDQSIYSFRGANIDNILRFEEAFPNTCVIKLERNYRSTKNILNAASSLVRTNKLRKDKTLKTDKSGGGLITVYRANSDLSEAYFVAREIRRLVREDGYSNKDIAVLYRANSQSRIIEDRLIKESVRYQIYGGLKFYQRKEIKDILSFLRFAVNPKDLVGFERSVQCVPIGIGEKTIKTMEDIAEKNGMDILTAFKSGLLGEVKGLKNTLTDKSGFDFNPLSQSPPENREGSRGGAGLANYFDLILKLRHLIESNNETDEKIDYPSQNKNQKEGENKLEAALNLIYKASGYESMLRGETSEINDPKGSVSPMDQNRIENIEELINASQEFENIIEFLDQSSIDENRGNTGIENQRSSIDTDIAKVSLMTLHSAKGLEFPVVFLVGLEEQLFPHIRSLGDESSLEEERRLCYVGITRAKEKLYITWSKKRRMAKEYKYNLPSRFLKEIPENLIEEIVDSYEYY</sequence>
<dbReference type="Gene3D" id="1.10.486.10">
    <property type="entry name" value="PCRA, domain 4"/>
    <property type="match status" value="1"/>
</dbReference>
<evidence type="ECO:0000256" key="8">
    <source>
        <dbReference type="ARBA" id="ARBA00034617"/>
    </source>
</evidence>
<evidence type="ECO:0000256" key="2">
    <source>
        <dbReference type="ARBA" id="ARBA00022741"/>
    </source>
</evidence>
<dbReference type="CDD" id="cd18807">
    <property type="entry name" value="SF1_C_UvrD"/>
    <property type="match status" value="1"/>
</dbReference>
<dbReference type="Pfam" id="PF00580">
    <property type="entry name" value="UvrD-helicase"/>
    <property type="match status" value="1"/>
</dbReference>
<evidence type="ECO:0000256" key="12">
    <source>
        <dbReference type="SAM" id="MobiDB-lite"/>
    </source>
</evidence>
<reference evidence="15 16" key="1">
    <citation type="submission" date="2019-01" db="EMBL/GenBank/DDBJ databases">
        <title>Insights into ecological role of a new deltaproteobacterial order Candidatus Sinidesulfobacterales (Sva0485) by metagenomics and metatranscriptomics.</title>
        <authorList>
            <person name="Tan S."/>
            <person name="Liu J."/>
            <person name="Fang Y."/>
            <person name="Hedlund B.P."/>
            <person name="Lian Z.H."/>
            <person name="Huang L.Y."/>
            <person name="Li J.T."/>
            <person name="Huang L.N."/>
            <person name="Li W.J."/>
            <person name="Jiang H.C."/>
            <person name="Dong H.L."/>
            <person name="Shu W.S."/>
        </authorList>
    </citation>
    <scope>NUCLEOTIDE SEQUENCE [LARGE SCALE GENOMIC DNA]</scope>
    <source>
        <strain evidence="15">AP3</strain>
    </source>
</reference>
<feature type="domain" description="UvrD-like helicase ATP-binding" evidence="13">
    <location>
        <begin position="26"/>
        <end position="306"/>
    </location>
</feature>
<comment type="catalytic activity">
    <reaction evidence="10">
        <text>ATP + H2O = ADP + phosphate + H(+)</text>
        <dbReference type="Rhea" id="RHEA:13065"/>
        <dbReference type="ChEBI" id="CHEBI:15377"/>
        <dbReference type="ChEBI" id="CHEBI:15378"/>
        <dbReference type="ChEBI" id="CHEBI:30616"/>
        <dbReference type="ChEBI" id="CHEBI:43474"/>
        <dbReference type="ChEBI" id="CHEBI:456216"/>
        <dbReference type="EC" id="5.6.2.4"/>
    </reaction>
</comment>
<gene>
    <name evidence="15" type="ORF">EVJ47_04665</name>
</gene>
<protein>
    <recommendedName>
        <fullName evidence="9">DNA 3'-5' helicase</fullName>
        <ecNumber evidence="9">5.6.2.4</ecNumber>
    </recommendedName>
</protein>
<name>A0A519BB76_9DELT</name>
<dbReference type="InterPro" id="IPR027417">
    <property type="entry name" value="P-loop_NTPase"/>
</dbReference>
<dbReference type="GO" id="GO:0016887">
    <property type="term" value="F:ATP hydrolysis activity"/>
    <property type="evidence" value="ECO:0007669"/>
    <property type="project" value="RHEA"/>
</dbReference>
<evidence type="ECO:0000256" key="7">
    <source>
        <dbReference type="ARBA" id="ARBA00023235"/>
    </source>
</evidence>
<keyword evidence="5 11" id="KW-0067">ATP-binding</keyword>
<dbReference type="GO" id="GO:0033202">
    <property type="term" value="C:DNA helicase complex"/>
    <property type="evidence" value="ECO:0007669"/>
    <property type="project" value="TreeGrafter"/>
</dbReference>
<feature type="domain" description="UvrD-like helicase C-terminal" evidence="14">
    <location>
        <begin position="307"/>
        <end position="642"/>
    </location>
</feature>
<evidence type="ECO:0000256" key="1">
    <source>
        <dbReference type="ARBA" id="ARBA00009922"/>
    </source>
</evidence>